<feature type="transmembrane region" description="Helical" evidence="10">
    <location>
        <begin position="197"/>
        <end position="219"/>
    </location>
</feature>
<dbReference type="PANTHER" id="PTHR43298">
    <property type="entry name" value="MULTIDRUG RESISTANCE PROTEIN NORM-RELATED"/>
    <property type="match status" value="1"/>
</dbReference>
<dbReference type="NCBIfam" id="TIGR00797">
    <property type="entry name" value="matE"/>
    <property type="match status" value="1"/>
</dbReference>
<gene>
    <name evidence="11" type="ORF">HY912_02545</name>
</gene>
<dbReference type="EMBL" id="JACRDE010000073">
    <property type="protein sequence ID" value="MBI5248349.1"/>
    <property type="molecule type" value="Genomic_DNA"/>
</dbReference>
<keyword evidence="7" id="KW-0406">Ion transport</keyword>
<dbReference type="GO" id="GO:0005886">
    <property type="term" value="C:plasma membrane"/>
    <property type="evidence" value="ECO:0007669"/>
    <property type="project" value="UniProtKB-SubCell"/>
</dbReference>
<keyword evidence="6 10" id="KW-1133">Transmembrane helix</keyword>
<feature type="transmembrane region" description="Helical" evidence="10">
    <location>
        <begin position="399"/>
        <end position="419"/>
    </location>
</feature>
<dbReference type="AlphaFoldDB" id="A0A9D6V0C0"/>
<sequence>MATMIQIKPELEIRRFLRESWSMGWPMILIMFFQFSIGIADVYVAGFLGTDILAAVGYVGQLYWTLMILANGVTVGTVSMVSQAYGAKCNEGVGSITAHSLALGVLISGALTVLAQLYPGAIVRVAGMPEGIQSIAEDFLRVFSLVLIPTYLMIITAGVLRASGRVRLAMTNSFVAAVVNVLGDLILGFGWGPIPALGYIGIAWATAAATTTGMFLNLICMFSGPDRILPSVWMGPLPRCMKNLVKLGVPTALQQTAWNAGTLVIYFLAGQLEAGQITALAAMTAGVRVEAIIFLPVFALNMASAVLTGNRLGAGDTAGARSGAKATAALCVGIIILPALAIFAFAPHISSLLTEDPAVRDEMTRYLRVNMIGVPFLAVGITLSGALQGAGDTFGTMKIIFAGMWIFRIPLMLVVIHVLHAGALGIWWSMTISMILMCSLLALRFRGDSWIKASIDKETKTMLWEACLPEGTAASKAIGVDAESR</sequence>
<dbReference type="CDD" id="cd13137">
    <property type="entry name" value="MATE_NorM_like"/>
    <property type="match status" value="1"/>
</dbReference>
<keyword evidence="5 10" id="KW-0812">Transmembrane</keyword>
<feature type="transmembrane region" description="Helical" evidence="10">
    <location>
        <begin position="63"/>
        <end position="86"/>
    </location>
</feature>
<evidence type="ECO:0000256" key="8">
    <source>
        <dbReference type="ARBA" id="ARBA00023136"/>
    </source>
</evidence>
<evidence type="ECO:0000256" key="3">
    <source>
        <dbReference type="ARBA" id="ARBA00022449"/>
    </source>
</evidence>
<dbReference type="GO" id="GO:0015297">
    <property type="term" value="F:antiporter activity"/>
    <property type="evidence" value="ECO:0007669"/>
    <property type="project" value="UniProtKB-KW"/>
</dbReference>
<name>A0A9D6V0C0_9BACT</name>
<feature type="transmembrane region" description="Helical" evidence="10">
    <location>
        <begin position="98"/>
        <end position="119"/>
    </location>
</feature>
<feature type="transmembrane region" description="Helical" evidence="10">
    <location>
        <begin position="263"/>
        <end position="285"/>
    </location>
</feature>
<evidence type="ECO:0000256" key="7">
    <source>
        <dbReference type="ARBA" id="ARBA00023065"/>
    </source>
</evidence>
<evidence type="ECO:0000256" key="5">
    <source>
        <dbReference type="ARBA" id="ARBA00022692"/>
    </source>
</evidence>
<dbReference type="GO" id="GO:0006811">
    <property type="term" value="P:monoatomic ion transport"/>
    <property type="evidence" value="ECO:0007669"/>
    <property type="project" value="UniProtKB-KW"/>
</dbReference>
<evidence type="ECO:0000256" key="4">
    <source>
        <dbReference type="ARBA" id="ARBA00022475"/>
    </source>
</evidence>
<evidence type="ECO:0000256" key="1">
    <source>
        <dbReference type="ARBA" id="ARBA00004651"/>
    </source>
</evidence>
<dbReference type="InterPro" id="IPR048279">
    <property type="entry name" value="MdtK-like"/>
</dbReference>
<dbReference type="GO" id="GO:0042910">
    <property type="term" value="F:xenobiotic transmembrane transporter activity"/>
    <property type="evidence" value="ECO:0007669"/>
    <property type="project" value="InterPro"/>
</dbReference>
<feature type="transmembrane region" description="Helical" evidence="10">
    <location>
        <begin position="139"/>
        <end position="160"/>
    </location>
</feature>
<reference evidence="11" key="1">
    <citation type="submission" date="2020-07" db="EMBL/GenBank/DDBJ databases">
        <title>Huge and variable diversity of episymbiotic CPR bacteria and DPANN archaea in groundwater ecosystems.</title>
        <authorList>
            <person name="He C.Y."/>
            <person name="Keren R."/>
            <person name="Whittaker M."/>
            <person name="Farag I.F."/>
            <person name="Doudna J."/>
            <person name="Cate J.H.D."/>
            <person name="Banfield J.F."/>
        </authorList>
    </citation>
    <scope>NUCLEOTIDE SEQUENCE</scope>
    <source>
        <strain evidence="11">NC_groundwater_1664_Pr3_B-0.1um_52_9</strain>
    </source>
</reference>
<dbReference type="InterPro" id="IPR002528">
    <property type="entry name" value="MATE_fam"/>
</dbReference>
<organism evidence="11 12">
    <name type="scientific">Desulfomonile tiedjei</name>
    <dbReference type="NCBI Taxonomy" id="2358"/>
    <lineage>
        <taxon>Bacteria</taxon>
        <taxon>Pseudomonadati</taxon>
        <taxon>Thermodesulfobacteriota</taxon>
        <taxon>Desulfomonilia</taxon>
        <taxon>Desulfomonilales</taxon>
        <taxon>Desulfomonilaceae</taxon>
        <taxon>Desulfomonile</taxon>
    </lineage>
</organism>
<evidence type="ECO:0000313" key="12">
    <source>
        <dbReference type="Proteomes" id="UP000807825"/>
    </source>
</evidence>
<keyword evidence="4" id="KW-1003">Cell membrane</keyword>
<evidence type="ECO:0000256" key="9">
    <source>
        <dbReference type="ARBA" id="ARBA00031636"/>
    </source>
</evidence>
<dbReference type="InterPro" id="IPR050222">
    <property type="entry name" value="MATE_MdtK"/>
</dbReference>
<proteinExistence type="predicted"/>
<feature type="transmembrane region" description="Helical" evidence="10">
    <location>
        <begin position="326"/>
        <end position="346"/>
    </location>
</feature>
<keyword evidence="8 10" id="KW-0472">Membrane</keyword>
<keyword evidence="2" id="KW-0813">Transport</keyword>
<evidence type="ECO:0000313" key="11">
    <source>
        <dbReference type="EMBL" id="MBI5248349.1"/>
    </source>
</evidence>
<comment type="subcellular location">
    <subcellularLocation>
        <location evidence="1">Cell membrane</location>
        <topology evidence="1">Multi-pass membrane protein</topology>
    </subcellularLocation>
</comment>
<keyword evidence="3" id="KW-0050">Antiport</keyword>
<dbReference type="Pfam" id="PF01554">
    <property type="entry name" value="MatE"/>
    <property type="match status" value="2"/>
</dbReference>
<feature type="transmembrane region" description="Helical" evidence="10">
    <location>
        <begin position="366"/>
        <end position="387"/>
    </location>
</feature>
<dbReference type="PANTHER" id="PTHR43298:SF2">
    <property type="entry name" value="FMN_FAD EXPORTER YEEO-RELATED"/>
    <property type="match status" value="1"/>
</dbReference>
<feature type="transmembrane region" description="Helical" evidence="10">
    <location>
        <begin position="172"/>
        <end position="191"/>
    </location>
</feature>
<protein>
    <recommendedName>
        <fullName evidence="9">Multidrug-efflux transporter</fullName>
    </recommendedName>
</protein>
<feature type="transmembrane region" description="Helical" evidence="10">
    <location>
        <begin position="21"/>
        <end position="43"/>
    </location>
</feature>
<feature type="transmembrane region" description="Helical" evidence="10">
    <location>
        <begin position="291"/>
        <end position="314"/>
    </location>
</feature>
<dbReference type="PIRSF" id="PIRSF006603">
    <property type="entry name" value="DinF"/>
    <property type="match status" value="1"/>
</dbReference>
<evidence type="ECO:0000256" key="10">
    <source>
        <dbReference type="SAM" id="Phobius"/>
    </source>
</evidence>
<evidence type="ECO:0000256" key="2">
    <source>
        <dbReference type="ARBA" id="ARBA00022448"/>
    </source>
</evidence>
<evidence type="ECO:0000256" key="6">
    <source>
        <dbReference type="ARBA" id="ARBA00022989"/>
    </source>
</evidence>
<feature type="transmembrane region" description="Helical" evidence="10">
    <location>
        <begin position="425"/>
        <end position="443"/>
    </location>
</feature>
<dbReference type="Proteomes" id="UP000807825">
    <property type="component" value="Unassembled WGS sequence"/>
</dbReference>
<comment type="caution">
    <text evidence="11">The sequence shown here is derived from an EMBL/GenBank/DDBJ whole genome shotgun (WGS) entry which is preliminary data.</text>
</comment>
<accession>A0A9D6V0C0</accession>